<dbReference type="SUPFAM" id="SSF51621">
    <property type="entry name" value="Phosphoenolpyruvate/pyruvate domain"/>
    <property type="match status" value="1"/>
</dbReference>
<sequence>MAKRVYMFDEGSSEMKEILGGKGANLAEMTNIGLPVPYGFTISTQACNDYYDSGQRIQEDVETEILEALARLEETTGKKLGSPVNPLLVSVRSGSVFSMPGMMDTVLNLGMNDETVESIARLTGNPRFAYDSYRRFIQMFSNVVLEIDGFYFEQRLEKIREGKGYHSDPEMTAEDWKEVISAYKEIVKKRIKQEFPQNPMEQLFLSINAVFDSWNNQRAIVYRQLNKIPGHYGTAVNIQSMVFGNMGDDSGTGVAFTRNPSTGESLLYGEYLINAQGEDVVAGIRTPNPIETLQQDMPDVFTQFVEVCSRLEHHYQDMQDIEFTVEHGKLFILQTRNGKRTAQAAIRIAVEMVKEGVLSQREAIGRVEPDQLNQLLHRRIDDQHEKNLLAKGLPASPGAATGQVVFDPDEAERLNKEGVKVILVRTETTPDDIHGIIAAQGVVTSRGGMTSHAAVVARGMGKSCICGCEALKIDMQKQQFQVGDTVIHHLDTITIDGGTGEIMAGEIPMIDPELSDEFELLLSWADEERTIDVRANADNPADAEKAVEFGAEGIGLCRTEHMFMEAARVPIVQQMILAETEDKRQLALDQLLPMQESDFEGIFKAMQGLPVTIRLLDPPLHEFLPDKEHLAVEVAKLQILEPDSPQLAEKEKLLKRVRQLHESNPMLGHRGCRLGIVYPEIYQMQATAIFNTATALESKGISVKPEIMIPLVGHVNELKIMRQLVIDAAEAVQQKTGISIEYTIGTMIEVPRAALTADRIAAEADFFSFGTNDLTQTTFGYSRDDAEGKFLKDYIENKILPDNPFAVLDQDGVGELIKTGIRLGRQTRPSLKTGICGEHGGEKSSIEFCCLQGLDYVSCSPYRVPLARLAAAQAAVKHHLQKVEMTTS</sequence>
<dbReference type="Pfam" id="PF01326">
    <property type="entry name" value="PPDK_N"/>
    <property type="match status" value="3"/>
</dbReference>
<feature type="active site" description="Tele-phosphohistidine intermediate" evidence="12">
    <location>
        <position position="452"/>
    </location>
</feature>
<evidence type="ECO:0000256" key="7">
    <source>
        <dbReference type="ARBA" id="ARBA00022741"/>
    </source>
</evidence>
<dbReference type="EMBL" id="RIAX01000005">
    <property type="protein sequence ID" value="RNF39585.1"/>
    <property type="molecule type" value="Genomic_DNA"/>
</dbReference>
<keyword evidence="19" id="KW-1185">Reference proteome</keyword>
<feature type="binding site" evidence="13">
    <location>
        <position position="773"/>
    </location>
    <ligand>
        <name>substrate</name>
    </ligand>
</feature>
<evidence type="ECO:0000256" key="3">
    <source>
        <dbReference type="ARBA" id="ARBA00011994"/>
    </source>
</evidence>
<dbReference type="SUPFAM" id="SSF56059">
    <property type="entry name" value="Glutathione synthetase ATP-binding domain-like"/>
    <property type="match status" value="1"/>
</dbReference>
<protein>
    <recommendedName>
        <fullName evidence="4 11">Pyruvate, phosphate dikinase</fullName>
        <ecNumber evidence="3 11">2.7.9.1</ecNumber>
    </recommendedName>
</protein>
<keyword evidence="18" id="KW-0670">Pyruvate</keyword>
<evidence type="ECO:0000256" key="10">
    <source>
        <dbReference type="ARBA" id="ARBA00022842"/>
    </source>
</evidence>
<dbReference type="AlphaFoldDB" id="A0A3M8P7D4"/>
<evidence type="ECO:0000259" key="15">
    <source>
        <dbReference type="Pfam" id="PF00391"/>
    </source>
</evidence>
<dbReference type="GO" id="GO:0005524">
    <property type="term" value="F:ATP binding"/>
    <property type="evidence" value="ECO:0007669"/>
    <property type="project" value="UniProtKB-UniRule"/>
</dbReference>
<dbReference type="InterPro" id="IPR018274">
    <property type="entry name" value="PEP_util_AS"/>
</dbReference>
<dbReference type="Gene3D" id="1.20.80.30">
    <property type="match status" value="1"/>
</dbReference>
<dbReference type="PIRSF" id="PIRSF000853">
    <property type="entry name" value="PPDK"/>
    <property type="match status" value="1"/>
</dbReference>
<comment type="catalytic activity">
    <reaction evidence="11">
        <text>pyruvate + phosphate + ATP = phosphoenolpyruvate + AMP + diphosphate + H(+)</text>
        <dbReference type="Rhea" id="RHEA:10756"/>
        <dbReference type="ChEBI" id="CHEBI:15361"/>
        <dbReference type="ChEBI" id="CHEBI:15378"/>
        <dbReference type="ChEBI" id="CHEBI:30616"/>
        <dbReference type="ChEBI" id="CHEBI:33019"/>
        <dbReference type="ChEBI" id="CHEBI:43474"/>
        <dbReference type="ChEBI" id="CHEBI:58702"/>
        <dbReference type="ChEBI" id="CHEBI:456215"/>
        <dbReference type="EC" id="2.7.9.1"/>
    </reaction>
</comment>
<feature type="binding site" evidence="14">
    <location>
        <position position="749"/>
    </location>
    <ligand>
        <name>Mg(2+)</name>
        <dbReference type="ChEBI" id="CHEBI:18420"/>
    </ligand>
</feature>
<feature type="domain" description="Pyruvate phosphate dikinase AMP/ATP-binding" evidence="16">
    <location>
        <begin position="56"/>
        <end position="296"/>
    </location>
</feature>
<accession>A0A3M8P7D4</accession>
<feature type="domain" description="Pyruvate phosphate dikinase AMP/ATP-binding" evidence="16">
    <location>
        <begin position="303"/>
        <end position="355"/>
    </location>
</feature>
<feature type="domain" description="PEP-utilising enzyme C-terminal" evidence="17">
    <location>
        <begin position="518"/>
        <end position="875"/>
    </location>
</feature>
<keyword evidence="5 18" id="KW-0808">Transferase</keyword>
<evidence type="ECO:0000256" key="12">
    <source>
        <dbReference type="PIRSR" id="PIRSR000853-1"/>
    </source>
</evidence>
<feature type="active site" description="Proton donor" evidence="12">
    <location>
        <position position="836"/>
    </location>
</feature>
<dbReference type="GO" id="GO:0046872">
    <property type="term" value="F:metal ion binding"/>
    <property type="evidence" value="ECO:0007669"/>
    <property type="project" value="UniProtKB-UniRule"/>
</dbReference>
<gene>
    <name evidence="18" type="ORF">EEX84_08920</name>
</gene>
<dbReference type="PANTHER" id="PTHR22931:SF9">
    <property type="entry name" value="PYRUVATE, PHOSPHATE DIKINASE 1, CHLOROPLASTIC"/>
    <property type="match status" value="1"/>
</dbReference>
<dbReference type="GO" id="GO:0016301">
    <property type="term" value="F:kinase activity"/>
    <property type="evidence" value="ECO:0007669"/>
    <property type="project" value="UniProtKB-UniRule"/>
</dbReference>
<dbReference type="InterPro" id="IPR010121">
    <property type="entry name" value="Pyruvate_phosphate_dikinase"/>
</dbReference>
<reference evidence="18 19" key="1">
    <citation type="journal article" date="2018" name="Int. J. Syst. Evol. Microbiol.">
        <title>Planococcus salinus sp. nov., a moderately halophilic bacterium isolated from a saline-alkali soil.</title>
        <authorList>
            <person name="Gan L."/>
        </authorList>
    </citation>
    <scope>NUCLEOTIDE SEQUENCE [LARGE SCALE GENOMIC DNA]</scope>
    <source>
        <strain evidence="18 19">LCB217</strain>
    </source>
</reference>
<dbReference type="GO" id="GO:0050242">
    <property type="term" value="F:pyruvate, phosphate dikinase activity"/>
    <property type="evidence" value="ECO:0007669"/>
    <property type="project" value="UniProtKB-UniRule"/>
</dbReference>
<dbReference type="InterPro" id="IPR015813">
    <property type="entry name" value="Pyrv/PenolPyrv_kinase-like_dom"/>
</dbReference>
<feature type="binding site" evidence="13">
    <location>
        <position position="771"/>
    </location>
    <ligand>
        <name>substrate</name>
    </ligand>
</feature>
<dbReference type="InterPro" id="IPR008279">
    <property type="entry name" value="PEP-util_enz_mobile_dom"/>
</dbReference>
<dbReference type="OrthoDB" id="9765468at2"/>
<evidence type="ECO:0000256" key="13">
    <source>
        <dbReference type="PIRSR" id="PIRSR000853-2"/>
    </source>
</evidence>
<name>A0A3M8P7D4_9BACL</name>
<dbReference type="PROSITE" id="PS00742">
    <property type="entry name" value="PEP_ENZYMES_2"/>
    <property type="match status" value="1"/>
</dbReference>
<dbReference type="Gene3D" id="1.10.189.10">
    <property type="entry name" value="Pyruvate Phosphate Dikinase, domain 2"/>
    <property type="match status" value="1"/>
</dbReference>
<evidence type="ECO:0000256" key="14">
    <source>
        <dbReference type="PIRSR" id="PIRSR000853-3"/>
    </source>
</evidence>
<keyword evidence="8 18" id="KW-0418">Kinase</keyword>
<dbReference type="Gene3D" id="3.50.30.10">
    <property type="entry name" value="Phosphohistidine domain"/>
    <property type="match status" value="1"/>
</dbReference>
<comment type="caution">
    <text evidence="18">The sequence shown here is derived from an EMBL/GenBank/DDBJ whole genome shotgun (WGS) entry which is preliminary data.</text>
</comment>
<feature type="domain" description="Pyruvate phosphate dikinase AMP/ATP-binding" evidence="16">
    <location>
        <begin position="17"/>
        <end position="55"/>
    </location>
</feature>
<dbReference type="Proteomes" id="UP000275473">
    <property type="component" value="Unassembled WGS sequence"/>
</dbReference>
<comment type="cofactor">
    <cofactor evidence="1 11 14">
        <name>Mg(2+)</name>
        <dbReference type="ChEBI" id="CHEBI:18420"/>
    </cofactor>
</comment>
<dbReference type="NCBIfam" id="TIGR01828">
    <property type="entry name" value="pyru_phos_dikin"/>
    <property type="match status" value="1"/>
</dbReference>
<comment type="similarity">
    <text evidence="2 11">Belongs to the PEP-utilizing enzyme family.</text>
</comment>
<keyword evidence="6 14" id="KW-0479">Metal-binding</keyword>
<keyword evidence="9" id="KW-0067">ATP-binding</keyword>
<feature type="binding site" evidence="13">
    <location>
        <position position="770"/>
    </location>
    <ligand>
        <name>substrate</name>
    </ligand>
</feature>
<evidence type="ECO:0000256" key="11">
    <source>
        <dbReference type="PIRNR" id="PIRNR000853"/>
    </source>
</evidence>
<evidence type="ECO:0000259" key="17">
    <source>
        <dbReference type="Pfam" id="PF02896"/>
    </source>
</evidence>
<organism evidence="18 19">
    <name type="scientific">Planococcus salinus</name>
    <dbReference type="NCBI Taxonomy" id="1848460"/>
    <lineage>
        <taxon>Bacteria</taxon>
        <taxon>Bacillati</taxon>
        <taxon>Bacillota</taxon>
        <taxon>Bacilli</taxon>
        <taxon>Bacillales</taxon>
        <taxon>Caryophanaceae</taxon>
        <taxon>Planococcus</taxon>
    </lineage>
</organism>
<dbReference type="PROSITE" id="PS00370">
    <property type="entry name" value="PEP_ENZYMES_PHOS_SITE"/>
    <property type="match status" value="1"/>
</dbReference>
<dbReference type="NCBIfam" id="NF004531">
    <property type="entry name" value="PRK05878.1"/>
    <property type="match status" value="1"/>
</dbReference>
<dbReference type="InterPro" id="IPR040442">
    <property type="entry name" value="Pyrv_kinase-like_dom_sf"/>
</dbReference>
<dbReference type="InterPro" id="IPR002192">
    <property type="entry name" value="PPDK_AMP/ATP-bd"/>
</dbReference>
<evidence type="ECO:0000256" key="6">
    <source>
        <dbReference type="ARBA" id="ARBA00022723"/>
    </source>
</evidence>
<evidence type="ECO:0000313" key="19">
    <source>
        <dbReference type="Proteomes" id="UP000275473"/>
    </source>
</evidence>
<proteinExistence type="inferred from homology"/>
<dbReference type="EC" id="2.7.9.1" evidence="3 11"/>
<dbReference type="Gene3D" id="3.30.470.20">
    <property type="entry name" value="ATP-grasp fold, B domain"/>
    <property type="match status" value="1"/>
</dbReference>
<dbReference type="InterPro" id="IPR023151">
    <property type="entry name" value="PEP_util_CS"/>
</dbReference>
<evidence type="ECO:0000256" key="2">
    <source>
        <dbReference type="ARBA" id="ARBA00007837"/>
    </source>
</evidence>
<evidence type="ECO:0000256" key="8">
    <source>
        <dbReference type="ARBA" id="ARBA00022777"/>
    </source>
</evidence>
<feature type="domain" description="PEP-utilising enzyme mobile" evidence="15">
    <location>
        <begin position="420"/>
        <end position="500"/>
    </location>
</feature>
<feature type="binding site" evidence="13">
    <location>
        <position position="558"/>
    </location>
    <ligand>
        <name>substrate</name>
    </ligand>
</feature>
<feature type="binding site" evidence="13">
    <location>
        <position position="614"/>
    </location>
    <ligand>
        <name>substrate</name>
    </ligand>
</feature>
<keyword evidence="7" id="KW-0547">Nucleotide-binding</keyword>
<evidence type="ECO:0000259" key="16">
    <source>
        <dbReference type="Pfam" id="PF01326"/>
    </source>
</evidence>
<keyword evidence="10 14" id="KW-0460">Magnesium</keyword>
<dbReference type="InterPro" id="IPR036637">
    <property type="entry name" value="Phosphohistidine_dom_sf"/>
</dbReference>
<dbReference type="Pfam" id="PF00391">
    <property type="entry name" value="PEP-utilizers"/>
    <property type="match status" value="1"/>
</dbReference>
<feature type="binding site" evidence="14">
    <location>
        <position position="773"/>
    </location>
    <ligand>
        <name>Mg(2+)</name>
        <dbReference type="ChEBI" id="CHEBI:18420"/>
    </ligand>
</feature>
<dbReference type="Gene3D" id="3.30.1490.20">
    <property type="entry name" value="ATP-grasp fold, A domain"/>
    <property type="match status" value="1"/>
</dbReference>
<dbReference type="PANTHER" id="PTHR22931">
    <property type="entry name" value="PHOSPHOENOLPYRUVATE DIKINASE-RELATED"/>
    <property type="match status" value="1"/>
</dbReference>
<dbReference type="Pfam" id="PF02896">
    <property type="entry name" value="PEP-utilizers_C"/>
    <property type="match status" value="1"/>
</dbReference>
<dbReference type="RefSeq" id="WP_123165285.1">
    <property type="nucleotide sequence ID" value="NZ_RIAX01000005.1"/>
</dbReference>
<evidence type="ECO:0000256" key="1">
    <source>
        <dbReference type="ARBA" id="ARBA00001946"/>
    </source>
</evidence>
<evidence type="ECO:0000256" key="5">
    <source>
        <dbReference type="ARBA" id="ARBA00022679"/>
    </source>
</evidence>
<feature type="binding site" evidence="13">
    <location>
        <position position="749"/>
    </location>
    <ligand>
        <name>substrate</name>
    </ligand>
</feature>
<dbReference type="InterPro" id="IPR000121">
    <property type="entry name" value="PEP_util_C"/>
</dbReference>
<dbReference type="SUPFAM" id="SSF52009">
    <property type="entry name" value="Phosphohistidine domain"/>
    <property type="match status" value="1"/>
</dbReference>
<evidence type="ECO:0000256" key="9">
    <source>
        <dbReference type="ARBA" id="ARBA00022840"/>
    </source>
</evidence>
<feature type="binding site" evidence="13">
    <location>
        <position position="772"/>
    </location>
    <ligand>
        <name>substrate</name>
    </ligand>
</feature>
<evidence type="ECO:0000256" key="4">
    <source>
        <dbReference type="ARBA" id="ARBA00020138"/>
    </source>
</evidence>
<dbReference type="Gene3D" id="3.20.20.60">
    <property type="entry name" value="Phosphoenolpyruvate-binding domains"/>
    <property type="match status" value="1"/>
</dbReference>
<dbReference type="InterPro" id="IPR013815">
    <property type="entry name" value="ATP_grasp_subdomain_1"/>
</dbReference>
<evidence type="ECO:0000313" key="18">
    <source>
        <dbReference type="EMBL" id="RNF39585.1"/>
    </source>
</evidence>